<organism evidence="3 4">
    <name type="scientific">Rhizobium herbae</name>
    <dbReference type="NCBI Taxonomy" id="508661"/>
    <lineage>
        <taxon>Bacteria</taxon>
        <taxon>Pseudomonadati</taxon>
        <taxon>Pseudomonadota</taxon>
        <taxon>Alphaproteobacteria</taxon>
        <taxon>Hyphomicrobiales</taxon>
        <taxon>Rhizobiaceae</taxon>
        <taxon>Rhizobium/Agrobacterium group</taxon>
        <taxon>Rhizobium</taxon>
    </lineage>
</organism>
<dbReference type="PANTHER" id="PTHR43048:SF4">
    <property type="entry name" value="RING-CLEAVING DIOXYGENASE-RELATED"/>
    <property type="match status" value="1"/>
</dbReference>
<evidence type="ECO:0000256" key="1">
    <source>
        <dbReference type="ARBA" id="ARBA00022723"/>
    </source>
</evidence>
<dbReference type="Gene3D" id="3.10.180.10">
    <property type="entry name" value="2,3-Dihydroxybiphenyl 1,2-Dioxygenase, domain 1"/>
    <property type="match status" value="1"/>
</dbReference>
<name>A0ABS4EG43_9HYPH</name>
<dbReference type="Proteomes" id="UP000823786">
    <property type="component" value="Unassembled WGS sequence"/>
</dbReference>
<keyword evidence="1" id="KW-0479">Metal-binding</keyword>
<dbReference type="InterPro" id="IPR051785">
    <property type="entry name" value="MMCE/EMCE_epimerase"/>
</dbReference>
<accession>A0ABS4EG43</accession>
<gene>
    <name evidence="3" type="ORF">J2Z75_000401</name>
</gene>
<feature type="domain" description="VOC" evidence="2">
    <location>
        <begin position="27"/>
        <end position="147"/>
    </location>
</feature>
<proteinExistence type="predicted"/>
<comment type="caution">
    <text evidence="3">The sequence shown here is derived from an EMBL/GenBank/DDBJ whole genome shotgun (WGS) entry which is preliminary data.</text>
</comment>
<evidence type="ECO:0000259" key="2">
    <source>
        <dbReference type="PROSITE" id="PS51819"/>
    </source>
</evidence>
<reference evidence="3 4" key="1">
    <citation type="submission" date="2021-03" db="EMBL/GenBank/DDBJ databases">
        <title>Genomic Encyclopedia of Type Strains, Phase IV (KMG-IV): sequencing the most valuable type-strain genomes for metagenomic binning, comparative biology and taxonomic classification.</title>
        <authorList>
            <person name="Goeker M."/>
        </authorList>
    </citation>
    <scope>NUCLEOTIDE SEQUENCE [LARGE SCALE GENOMIC DNA]</scope>
    <source>
        <strain evidence="3 4">DSM 26427</strain>
    </source>
</reference>
<dbReference type="InterPro" id="IPR004360">
    <property type="entry name" value="Glyas_Fos-R_dOase_dom"/>
</dbReference>
<dbReference type="InterPro" id="IPR037523">
    <property type="entry name" value="VOC_core"/>
</dbReference>
<dbReference type="EMBL" id="JAGGJV010000001">
    <property type="protein sequence ID" value="MBP1856921.1"/>
    <property type="molecule type" value="Genomic_DNA"/>
</dbReference>
<dbReference type="PROSITE" id="PS51819">
    <property type="entry name" value="VOC"/>
    <property type="match status" value="1"/>
</dbReference>
<keyword evidence="4" id="KW-1185">Reference proteome</keyword>
<dbReference type="InterPro" id="IPR029068">
    <property type="entry name" value="Glyas_Bleomycin-R_OHBP_Dase"/>
</dbReference>
<dbReference type="SUPFAM" id="SSF54593">
    <property type="entry name" value="Glyoxalase/Bleomycin resistance protein/Dihydroxybiphenyl dioxygenase"/>
    <property type="match status" value="1"/>
</dbReference>
<sequence length="154" mass="17315">MRVRQRLACLHHATTSLEDYSMRHTYSLDHFALLVRDLDRSVAFYTDILGFTPIERTGSANVAWLTIGGLDTIHLIAGDFGATHLTKDTHFALRIDNLDAFVADITAKGVTFYDWPGNVGQIGTRRDGFRQAYVQDPDGYWIEINDHTSAIADE</sequence>
<dbReference type="Pfam" id="PF00903">
    <property type="entry name" value="Glyoxalase"/>
    <property type="match status" value="1"/>
</dbReference>
<evidence type="ECO:0000313" key="4">
    <source>
        <dbReference type="Proteomes" id="UP000823786"/>
    </source>
</evidence>
<evidence type="ECO:0000313" key="3">
    <source>
        <dbReference type="EMBL" id="MBP1856921.1"/>
    </source>
</evidence>
<protein>
    <submittedName>
        <fullName evidence="3">Catechol 2,3-dioxygenase-like lactoylglutathione lyase family enzyme</fullName>
    </submittedName>
</protein>
<dbReference type="PANTHER" id="PTHR43048">
    <property type="entry name" value="METHYLMALONYL-COA EPIMERASE"/>
    <property type="match status" value="1"/>
</dbReference>